<dbReference type="GO" id="GO:0008713">
    <property type="term" value="F:ADP-heptose-lipopolysaccharide heptosyltransferase activity"/>
    <property type="evidence" value="ECO:0007669"/>
    <property type="project" value="TreeGrafter"/>
</dbReference>
<evidence type="ECO:0000313" key="4">
    <source>
        <dbReference type="Proteomes" id="UP000586119"/>
    </source>
</evidence>
<sequence>MTVLTRLRRHTAMRRLGKTLEKSAKAWLYRRLASSFDPTHAFPATLDGVTRVLLVRPNFRIGNALISARLIDAFARARPDIEIDYLATDTTVSLFKGMPLTHCHALSRDMLVRPWKLLALWRTLRQRRYDLAIQVADTSLTGWLCLKAAGARRTLGANARLAGRYDAVYPLPLGQTHAYDMAATIAHSLGLDCETRPWMMISDTEQAQAQTQLKQLSHVPFDVGVFVGGHLNKRLPLAFWQALCDALNARGIRFILLIGPEEAALQPALQHHVGRHGHIAPSMPLRTFAATLGQLPRIITPDTGPMHMAVALDVPVTAVLNVAGSQKFAPRGHADQVLLSPTPAEVVDTITQTTCSAPVSPCATGDGVSPCDSYS</sequence>
<evidence type="ECO:0000256" key="1">
    <source>
        <dbReference type="ARBA" id="ARBA00022676"/>
    </source>
</evidence>
<dbReference type="InterPro" id="IPR002201">
    <property type="entry name" value="Glyco_trans_9"/>
</dbReference>
<evidence type="ECO:0000256" key="2">
    <source>
        <dbReference type="ARBA" id="ARBA00022679"/>
    </source>
</evidence>
<dbReference type="Proteomes" id="UP000586119">
    <property type="component" value="Unassembled WGS sequence"/>
</dbReference>
<dbReference type="PANTHER" id="PTHR30160">
    <property type="entry name" value="TETRAACYLDISACCHARIDE 4'-KINASE-RELATED"/>
    <property type="match status" value="1"/>
</dbReference>
<dbReference type="Pfam" id="PF01075">
    <property type="entry name" value="Glyco_transf_9"/>
    <property type="match status" value="1"/>
</dbReference>
<reference evidence="3 4" key="1">
    <citation type="journal article" date="2015" name="Int. J. Syst. Evol. Microbiol.">
        <title>Halomonas salicampi sp. nov., a halotolerant and alkalitolerant bacterium isolated from a saltern soil.</title>
        <authorList>
            <person name="Lee J.C."/>
            <person name="Kim Y.S."/>
            <person name="Yun B.S."/>
            <person name="Whang K.S."/>
        </authorList>
    </citation>
    <scope>NUCLEOTIDE SEQUENCE [LARGE SCALE GENOMIC DNA]</scope>
    <source>
        <strain evidence="3 4">BH103</strain>
    </source>
</reference>
<keyword evidence="1" id="KW-0328">Glycosyltransferase</keyword>
<dbReference type="CDD" id="cd03789">
    <property type="entry name" value="GT9_LPS_heptosyltransferase"/>
    <property type="match status" value="1"/>
</dbReference>
<keyword evidence="4" id="KW-1185">Reference proteome</keyword>
<dbReference type="EMBL" id="JACCDF010000001">
    <property type="protein sequence ID" value="NYS59387.1"/>
    <property type="molecule type" value="Genomic_DNA"/>
</dbReference>
<dbReference type="AlphaFoldDB" id="A0A7Z0LI74"/>
<organism evidence="3 4">
    <name type="scientific">Vreelandella salicampi</name>
    <dbReference type="NCBI Taxonomy" id="1449798"/>
    <lineage>
        <taxon>Bacteria</taxon>
        <taxon>Pseudomonadati</taxon>
        <taxon>Pseudomonadota</taxon>
        <taxon>Gammaproteobacteria</taxon>
        <taxon>Oceanospirillales</taxon>
        <taxon>Halomonadaceae</taxon>
        <taxon>Vreelandella</taxon>
    </lineage>
</organism>
<name>A0A7Z0LI74_9GAMM</name>
<accession>A0A7Z0LI74</accession>
<dbReference type="GO" id="GO:0009244">
    <property type="term" value="P:lipopolysaccharide core region biosynthetic process"/>
    <property type="evidence" value="ECO:0007669"/>
    <property type="project" value="TreeGrafter"/>
</dbReference>
<proteinExistence type="predicted"/>
<evidence type="ECO:0000313" key="3">
    <source>
        <dbReference type="EMBL" id="NYS59387.1"/>
    </source>
</evidence>
<keyword evidence="2 3" id="KW-0808">Transferase</keyword>
<comment type="caution">
    <text evidence="3">The sequence shown here is derived from an EMBL/GenBank/DDBJ whole genome shotgun (WGS) entry which is preliminary data.</text>
</comment>
<dbReference type="RefSeq" id="WP_179928723.1">
    <property type="nucleotide sequence ID" value="NZ_JACCDF010000001.1"/>
</dbReference>
<dbReference type="GO" id="GO:0005829">
    <property type="term" value="C:cytosol"/>
    <property type="evidence" value="ECO:0007669"/>
    <property type="project" value="TreeGrafter"/>
</dbReference>
<protein>
    <submittedName>
        <fullName evidence="3">Glycosyltransferase family 9 protein</fullName>
    </submittedName>
</protein>
<gene>
    <name evidence="3" type="ORF">HZS81_01190</name>
</gene>
<dbReference type="Gene3D" id="3.40.50.2000">
    <property type="entry name" value="Glycogen Phosphorylase B"/>
    <property type="match status" value="2"/>
</dbReference>
<dbReference type="InterPro" id="IPR051199">
    <property type="entry name" value="LPS_LOS_Heptosyltrfase"/>
</dbReference>
<dbReference type="SUPFAM" id="SSF53756">
    <property type="entry name" value="UDP-Glycosyltransferase/glycogen phosphorylase"/>
    <property type="match status" value="1"/>
</dbReference>